<dbReference type="OrthoDB" id="8063408at2759"/>
<gene>
    <name evidence="1" type="ORF">Cfor_00675</name>
</gene>
<reference evidence="2" key="1">
    <citation type="submission" date="2020-01" db="EMBL/GenBank/DDBJ databases">
        <title>Draft genome sequence of the Termite Coptotermes fromosanus.</title>
        <authorList>
            <person name="Itakura S."/>
            <person name="Yosikawa Y."/>
            <person name="Umezawa K."/>
        </authorList>
    </citation>
    <scope>NUCLEOTIDE SEQUENCE [LARGE SCALE GENOMIC DNA]</scope>
</reference>
<evidence type="ECO:0000313" key="2">
    <source>
        <dbReference type="Proteomes" id="UP000502823"/>
    </source>
</evidence>
<keyword evidence="2" id="KW-1185">Reference proteome</keyword>
<accession>A0A6L2PXV6</accession>
<protein>
    <submittedName>
        <fullName evidence="1">Uncharacterized protein</fullName>
    </submittedName>
</protein>
<name>A0A6L2PXV6_COPFO</name>
<dbReference type="EMBL" id="BLKM01000636">
    <property type="protein sequence ID" value="GFG36430.1"/>
    <property type="molecule type" value="Genomic_DNA"/>
</dbReference>
<dbReference type="PANTHER" id="PTHR46114">
    <property type="entry name" value="APPLE DOMAIN-CONTAINING PROTEIN"/>
    <property type="match status" value="1"/>
</dbReference>
<organism evidence="1 2">
    <name type="scientific">Coptotermes formosanus</name>
    <name type="common">Formosan subterranean termite</name>
    <dbReference type="NCBI Taxonomy" id="36987"/>
    <lineage>
        <taxon>Eukaryota</taxon>
        <taxon>Metazoa</taxon>
        <taxon>Ecdysozoa</taxon>
        <taxon>Arthropoda</taxon>
        <taxon>Hexapoda</taxon>
        <taxon>Insecta</taxon>
        <taxon>Pterygota</taxon>
        <taxon>Neoptera</taxon>
        <taxon>Polyneoptera</taxon>
        <taxon>Dictyoptera</taxon>
        <taxon>Blattodea</taxon>
        <taxon>Blattoidea</taxon>
        <taxon>Termitoidae</taxon>
        <taxon>Rhinotermitidae</taxon>
        <taxon>Coptotermes</taxon>
    </lineage>
</organism>
<dbReference type="PANTHER" id="PTHR46114:SF1">
    <property type="entry name" value="ZAD DOMAIN-CONTAINING PROTEIN"/>
    <property type="match status" value="1"/>
</dbReference>
<dbReference type="AlphaFoldDB" id="A0A6L2PXV6"/>
<feature type="non-terminal residue" evidence="1">
    <location>
        <position position="1"/>
    </location>
</feature>
<sequence>KLGSFSKEIGKRFHQGIREMEKRYQGGWPVNVMADYCWMFKRESSSVESCSRKAKLKEFHTSK</sequence>
<comment type="caution">
    <text evidence="1">The sequence shown here is derived from an EMBL/GenBank/DDBJ whole genome shotgun (WGS) entry which is preliminary data.</text>
</comment>
<proteinExistence type="predicted"/>
<evidence type="ECO:0000313" key="1">
    <source>
        <dbReference type="EMBL" id="GFG36430.1"/>
    </source>
</evidence>
<dbReference type="Proteomes" id="UP000502823">
    <property type="component" value="Unassembled WGS sequence"/>
</dbReference>
<dbReference type="InParanoid" id="A0A6L2PXV6"/>